<reference evidence="2" key="1">
    <citation type="submission" date="2009-05" db="EMBL/GenBank/DDBJ databases">
        <title>Characterization of Differentially Expressed Genes Related to Laccase Biosynthesis of White-Rot Fungus TR16.</title>
        <authorList>
            <person name="Chen Q.-T."/>
            <person name="Guo L.-Q."/>
            <person name="Lin J.-F."/>
        </authorList>
    </citation>
    <scope>NUCLEOTIDE SEQUENCE</scope>
    <source>
        <strain evidence="2">TR16</strain>
    </source>
</reference>
<feature type="region of interest" description="Disordered" evidence="1">
    <location>
        <begin position="1"/>
        <end position="21"/>
    </location>
</feature>
<organism evidence="2">
    <name type="scientific">Polyporus grammocephalus</name>
    <dbReference type="NCBI Taxonomy" id="196234"/>
    <lineage>
        <taxon>Eukaryota</taxon>
        <taxon>Fungi</taxon>
        <taxon>Dikarya</taxon>
        <taxon>Basidiomycota</taxon>
        <taxon>Agaricomycotina</taxon>
        <taxon>Agaricomycetes</taxon>
        <taxon>Polyporales</taxon>
        <taxon>Polyporaceae</taxon>
        <taxon>Polyporus</taxon>
    </lineage>
</organism>
<accession>C7DK35</accession>
<feature type="non-terminal residue" evidence="2">
    <location>
        <position position="95"/>
    </location>
</feature>
<dbReference type="AlphaFoldDB" id="C7DK35"/>
<evidence type="ECO:0000313" key="2">
    <source>
        <dbReference type="EMBL" id="ACT52889.1"/>
    </source>
</evidence>
<name>C7DK35_9APHY</name>
<sequence>IGPRGLGRITCTRSSSAERANGSIQCRHPTVFSPSGGHPDRSCGAHGRFASDATVPLCWGRQSYICCGNPSAYSEAEVSVARTSSVSQVYQMHQL</sequence>
<evidence type="ECO:0000256" key="1">
    <source>
        <dbReference type="SAM" id="MobiDB-lite"/>
    </source>
</evidence>
<dbReference type="EMBL" id="GQ141686">
    <property type="protein sequence ID" value="ACT52889.1"/>
    <property type="molecule type" value="mRNA"/>
</dbReference>
<feature type="compositionally biased region" description="Polar residues" evidence="1">
    <location>
        <begin position="11"/>
        <end position="21"/>
    </location>
</feature>
<protein>
    <submittedName>
        <fullName evidence="2">Glyceraldehyde-3-phosphate glyceraldehyde-3-phosphate dehydrogenase</fullName>
    </submittedName>
</protein>
<feature type="non-terminal residue" evidence="2">
    <location>
        <position position="1"/>
    </location>
</feature>
<proteinExistence type="evidence at transcript level"/>